<dbReference type="PANTHER" id="PTHR10738">
    <property type="entry name" value="PROTEIN ARGININE N-METHYLTRANSFERASE 5"/>
    <property type="match status" value="1"/>
</dbReference>
<dbReference type="InterPro" id="IPR035247">
    <property type="entry name" value="PRMT5_TIM"/>
</dbReference>
<evidence type="ECO:0000313" key="5">
    <source>
        <dbReference type="Proteomes" id="UP000008694"/>
    </source>
</evidence>
<keyword evidence="1" id="KW-0949">S-adenosyl-L-methionine</keyword>
<dbReference type="eggNOG" id="KOG0822">
    <property type="taxonomic scope" value="Eukaryota"/>
</dbReference>
<dbReference type="HOGENOM" id="CLU_664560_0_0_1"/>
<dbReference type="Gene3D" id="3.20.20.150">
    <property type="entry name" value="Divalent-metal-dependent TIM barrel enzymes"/>
    <property type="match status" value="1"/>
</dbReference>
<protein>
    <recommendedName>
        <fullName evidence="3">PRMT5 TIM barrel domain-containing protein</fullName>
    </recommendedName>
</protein>
<dbReference type="EMBL" id="GL348716">
    <property type="protein sequence ID" value="EFH56835.1"/>
    <property type="molecule type" value="Genomic_DNA"/>
</dbReference>
<keyword evidence="2" id="KW-0472">Membrane</keyword>
<dbReference type="Pfam" id="PF17285">
    <property type="entry name" value="PRMT5_TIM"/>
    <property type="match status" value="1"/>
</dbReference>
<gene>
    <name evidence="4" type="ORF">ARALYDRAFT_343998</name>
</gene>
<organism evidence="5">
    <name type="scientific">Arabidopsis lyrata subsp. lyrata</name>
    <name type="common">Lyre-leaved rock-cress</name>
    <dbReference type="NCBI Taxonomy" id="81972"/>
    <lineage>
        <taxon>Eukaryota</taxon>
        <taxon>Viridiplantae</taxon>
        <taxon>Streptophyta</taxon>
        <taxon>Embryophyta</taxon>
        <taxon>Tracheophyta</taxon>
        <taxon>Spermatophyta</taxon>
        <taxon>Magnoliopsida</taxon>
        <taxon>eudicotyledons</taxon>
        <taxon>Gunneridae</taxon>
        <taxon>Pentapetalae</taxon>
        <taxon>rosids</taxon>
        <taxon>malvids</taxon>
        <taxon>Brassicales</taxon>
        <taxon>Brassicaceae</taxon>
        <taxon>Camelineae</taxon>
        <taxon>Arabidopsis</taxon>
    </lineage>
</organism>
<evidence type="ECO:0000259" key="3">
    <source>
        <dbReference type="Pfam" id="PF17285"/>
    </source>
</evidence>
<feature type="transmembrane region" description="Helical" evidence="2">
    <location>
        <begin position="124"/>
        <end position="144"/>
    </location>
</feature>
<dbReference type="GO" id="GO:0006355">
    <property type="term" value="P:regulation of DNA-templated transcription"/>
    <property type="evidence" value="ECO:0007669"/>
    <property type="project" value="TreeGrafter"/>
</dbReference>
<dbReference type="GO" id="GO:0005829">
    <property type="term" value="C:cytosol"/>
    <property type="evidence" value="ECO:0007669"/>
    <property type="project" value="TreeGrafter"/>
</dbReference>
<dbReference type="GO" id="GO:0005634">
    <property type="term" value="C:nucleus"/>
    <property type="evidence" value="ECO:0007669"/>
    <property type="project" value="TreeGrafter"/>
</dbReference>
<keyword evidence="5" id="KW-1185">Reference proteome</keyword>
<dbReference type="AlphaFoldDB" id="D7LHJ9"/>
<proteinExistence type="predicted"/>
<evidence type="ECO:0000256" key="1">
    <source>
        <dbReference type="ARBA" id="ARBA00022691"/>
    </source>
</evidence>
<accession>D7LHJ9</accession>
<dbReference type="STRING" id="81972.D7LHJ9"/>
<dbReference type="Proteomes" id="UP000008694">
    <property type="component" value="Unassembled WGS sequence"/>
</dbReference>
<feature type="domain" description="PRMT5 TIM barrel" evidence="3">
    <location>
        <begin position="179"/>
        <end position="308"/>
    </location>
</feature>
<dbReference type="GO" id="GO:0016274">
    <property type="term" value="F:protein-arginine N-methyltransferase activity"/>
    <property type="evidence" value="ECO:0007669"/>
    <property type="project" value="InterPro"/>
</dbReference>
<reference evidence="5" key="1">
    <citation type="journal article" date="2011" name="Nat. Genet.">
        <title>The Arabidopsis lyrata genome sequence and the basis of rapid genome size change.</title>
        <authorList>
            <person name="Hu T.T."/>
            <person name="Pattyn P."/>
            <person name="Bakker E.G."/>
            <person name="Cao J."/>
            <person name="Cheng J.-F."/>
            <person name="Clark R.M."/>
            <person name="Fahlgren N."/>
            <person name="Fawcett J.A."/>
            <person name="Grimwood J."/>
            <person name="Gundlach H."/>
            <person name="Haberer G."/>
            <person name="Hollister J.D."/>
            <person name="Ossowski S."/>
            <person name="Ottilar R.P."/>
            <person name="Salamov A.A."/>
            <person name="Schneeberger K."/>
            <person name="Spannagl M."/>
            <person name="Wang X."/>
            <person name="Yang L."/>
            <person name="Nasrallah M.E."/>
            <person name="Bergelson J."/>
            <person name="Carrington J.C."/>
            <person name="Gaut B.S."/>
            <person name="Schmutz J."/>
            <person name="Mayer K.F.X."/>
            <person name="Van de Peer Y."/>
            <person name="Grigoriev I.V."/>
            <person name="Nordborg M."/>
            <person name="Weigel D."/>
            <person name="Guo Y.-L."/>
        </authorList>
    </citation>
    <scope>NUCLEOTIDE SEQUENCE [LARGE SCALE GENOMIC DNA]</scope>
    <source>
        <strain evidence="5">cv. MN47</strain>
    </source>
</reference>
<dbReference type="Gramene" id="fgenesh1_pg.C_scaffold_4000340">
    <property type="protein sequence ID" value="fgenesh1_pg.C_scaffold_4000340"/>
    <property type="gene ID" value="fgenesh1_pg.C_scaffold_4000340"/>
</dbReference>
<dbReference type="InterPro" id="IPR025799">
    <property type="entry name" value="Arg_MeTrfase"/>
</dbReference>
<keyword evidence="2" id="KW-1133">Transmembrane helix</keyword>
<dbReference type="PANTHER" id="PTHR10738:SF0">
    <property type="entry name" value="PROTEIN ARGININE N-METHYLTRANSFERASE 5"/>
    <property type="match status" value="1"/>
</dbReference>
<name>D7LHJ9_ARALL</name>
<evidence type="ECO:0000256" key="2">
    <source>
        <dbReference type="SAM" id="Phobius"/>
    </source>
</evidence>
<sequence>MLDNLVKASVTLKDEVKVVKNYLDATKQKLAVVPNTTFELQQFASLIADSPPSSKWLGSEIQALNTQNLHFPISDLLQSVRKMPFEEKAGWEDSDSKFCGVETDFSDDVSSLISFNTDNGRFDFVLVPLLCLLYTLFSSIAILMNPSYRPGLADESNYDTRVLPFADSYLVVPLFRWRLRSCLLPTPKGTSCANYARCVNQILQRLPEIELFKNLFNESSNLFSSLFLLQSDPAMKLWLRIPLKDSDTEDPKDYWEIWNSFRLLCDHDSKLFVALDVQSKLPSENALGRWFGDLVKAAIISTEAIVSGKPLCNLQTDSVDITEGQSPLFLMGANDMQMHPNSRILTILVLCSSIWNHFLNKNAKRLSTEIAFTHPCRAIARALEDRVPNEKASELTTDLVTTRGWEGIVTIISQ</sequence>
<evidence type="ECO:0000313" key="4">
    <source>
        <dbReference type="EMBL" id="EFH56835.1"/>
    </source>
</evidence>
<keyword evidence="2" id="KW-0812">Transmembrane</keyword>